<dbReference type="InParanoid" id="A0A132B3C6"/>
<name>A0A132B3C6_MOLSC</name>
<organism evidence="2 3">
    <name type="scientific">Mollisia scopiformis</name>
    <name type="common">Conifer needle endophyte fungus</name>
    <name type="synonym">Phialocephala scopiformis</name>
    <dbReference type="NCBI Taxonomy" id="149040"/>
    <lineage>
        <taxon>Eukaryota</taxon>
        <taxon>Fungi</taxon>
        <taxon>Dikarya</taxon>
        <taxon>Ascomycota</taxon>
        <taxon>Pezizomycotina</taxon>
        <taxon>Leotiomycetes</taxon>
        <taxon>Helotiales</taxon>
        <taxon>Mollisiaceae</taxon>
        <taxon>Mollisia</taxon>
    </lineage>
</organism>
<gene>
    <name evidence="2" type="ORF">LY89DRAFT_692254</name>
</gene>
<keyword evidence="3" id="KW-1185">Reference proteome</keyword>
<feature type="compositionally biased region" description="Polar residues" evidence="1">
    <location>
        <begin position="137"/>
        <end position="148"/>
    </location>
</feature>
<dbReference type="EMBL" id="KQ947443">
    <property type="protein sequence ID" value="KUJ06905.1"/>
    <property type="molecule type" value="Genomic_DNA"/>
</dbReference>
<dbReference type="GeneID" id="28826224"/>
<dbReference type="Proteomes" id="UP000070700">
    <property type="component" value="Unassembled WGS sequence"/>
</dbReference>
<accession>A0A132B3C6</accession>
<protein>
    <submittedName>
        <fullName evidence="2">Uncharacterized protein</fullName>
    </submittedName>
</protein>
<dbReference type="KEGG" id="psco:LY89DRAFT_692254"/>
<evidence type="ECO:0000313" key="2">
    <source>
        <dbReference type="EMBL" id="KUJ06905.1"/>
    </source>
</evidence>
<evidence type="ECO:0000256" key="1">
    <source>
        <dbReference type="SAM" id="MobiDB-lite"/>
    </source>
</evidence>
<dbReference type="RefSeq" id="XP_018061260.1">
    <property type="nucleotide sequence ID" value="XM_018216498.1"/>
</dbReference>
<reference evidence="2 3" key="1">
    <citation type="submission" date="2015-10" db="EMBL/GenBank/DDBJ databases">
        <title>Full genome of DAOMC 229536 Phialocephala scopiformis, a fungal endophyte of spruce producing the potent anti-insectan compound rugulosin.</title>
        <authorList>
            <consortium name="DOE Joint Genome Institute"/>
            <person name="Walker A.K."/>
            <person name="Frasz S.L."/>
            <person name="Seifert K.A."/>
            <person name="Miller J.D."/>
            <person name="Mondo S.J."/>
            <person name="Labutti K."/>
            <person name="Lipzen A."/>
            <person name="Dockter R."/>
            <person name="Kennedy M."/>
            <person name="Grigoriev I.V."/>
            <person name="Spatafora J.W."/>
        </authorList>
    </citation>
    <scope>NUCLEOTIDE SEQUENCE [LARGE SCALE GENOMIC DNA]</scope>
    <source>
        <strain evidence="2 3">CBS 120377</strain>
    </source>
</reference>
<evidence type="ECO:0000313" key="3">
    <source>
        <dbReference type="Proteomes" id="UP000070700"/>
    </source>
</evidence>
<feature type="compositionally biased region" description="Polar residues" evidence="1">
    <location>
        <begin position="51"/>
        <end position="69"/>
    </location>
</feature>
<sequence>MMTSFRQSWTAAQAPMLNTASTNTPRSASVVKVAPLDYIDKPIQRSGDLGTPSQSTQTNPPLTSLSFDESLQARFHEQEDNEQSPNTAIDLGQASHAVFSAEDPLPVYWPNNFPAEDDCLFDEESTGLDSFESLVTQQNSNASPTMPLSSSSSDTFLAGKYDESQTSQNFEFFETTSTHQPW</sequence>
<feature type="region of interest" description="Disordered" evidence="1">
    <location>
        <begin position="42"/>
        <end position="87"/>
    </location>
</feature>
<dbReference type="AlphaFoldDB" id="A0A132B3C6"/>
<feature type="region of interest" description="Disordered" evidence="1">
    <location>
        <begin position="137"/>
        <end position="156"/>
    </location>
</feature>
<proteinExistence type="predicted"/>